<evidence type="ECO:0000256" key="1">
    <source>
        <dbReference type="SAM" id="SignalP"/>
    </source>
</evidence>
<dbReference type="InterPro" id="IPR028994">
    <property type="entry name" value="Integrin_alpha_N"/>
</dbReference>
<dbReference type="InterPro" id="IPR029002">
    <property type="entry name" value="PLPC/GPLD1"/>
</dbReference>
<sequence length="739" mass="83669">MKFVSSWLGVTLLLVLIFQSWQVHGAGINTHLIYLARATFELDRKYEPWLKAGAFFPDAFYSCKPSKQWHNFAEAIHWPQFLVSAVELWHNKYEDNPQCEDALKLRSFLVGVFTHQIVDSSWHSLVSGYKSEGLLEVLSHTEFNGRTQEAHNFLDFLGDFIVLGNVIRDLHDDNWQFLTRSKWSVPKEEDMLDLVKCAGAESIEVNYEELQKCVRRGFLASIGEVLTLLENKDQVLNTAYQISPRARDMVQEHWLGGEFNLISLMQYCLPNLYNLFSHMDQGNSLGEVRLCGNLPPAYEIGVASATSMITVERRKTLIKITTEHPLSNLGTSLELGKFKNDNKLYLAIGAPLENGHGSVYLVSWEEIMKSKESDVEIFSNPTTVMIGAKIHLYQIEDTDFLIISEQSSNNIYFYHDDFLVLKVHLTPKSRVNRLEVTKVFDIDGDGIPDLILSGWCHGKVQEGCVVIIPGQNIAPNLRKGRSINDITILIDSSITVLKGGWWSQPYQHFGSAVEISASKFLYVACQSLGVVLVYSSTGLNSRSLPRFILKGDELGLANKRHLCRLMLVPSRKHGMFGRMIISWTYQGKHFVGISQHVFSTIFIYQEVYGFIRLYMKIKLPVELYAIPYSIDFGTDMKYSSKEEALYVSSPGYLEGLGAIWKIPMVQITKAAEFWKRRFLLIDPRKHLTVSGTDINGKGVGNYGKCILLGPQDKLVIGVPQYNYGVLEGKDQLTGMVLIS</sequence>
<keyword evidence="1" id="KW-0732">Signal</keyword>
<evidence type="ECO:0000259" key="2">
    <source>
        <dbReference type="Pfam" id="PF00882"/>
    </source>
</evidence>
<dbReference type="GO" id="GO:0004621">
    <property type="term" value="F:glycosylphosphatidylinositol phospholipase D activity"/>
    <property type="evidence" value="ECO:0007669"/>
    <property type="project" value="TreeGrafter"/>
</dbReference>
<dbReference type="OrthoDB" id="5317514at2759"/>
<dbReference type="InterPro" id="IPR013519">
    <property type="entry name" value="Int_alpha_beta-p"/>
</dbReference>
<dbReference type="PANTHER" id="PTHR23221">
    <property type="entry name" value="GLYCOSYLPHOSPHATIDYLINOSITOL PHOSPHOLIPASE D"/>
    <property type="match status" value="1"/>
</dbReference>
<evidence type="ECO:0000313" key="3">
    <source>
        <dbReference type="EMBL" id="GCE97481.1"/>
    </source>
</evidence>
<comment type="caution">
    <text evidence="3">The sequence shown here is derived from an EMBL/GenBank/DDBJ whole genome shotgun (WGS) entry which is preliminary data.</text>
</comment>
<name>A0A4C2E0P8_9SACH</name>
<feature type="domain" description="Phospholipase C/D" evidence="2">
    <location>
        <begin position="30"/>
        <end position="182"/>
    </location>
</feature>
<organism evidence="3 4">
    <name type="scientific">Zygosaccharomyces mellis</name>
    <dbReference type="NCBI Taxonomy" id="42258"/>
    <lineage>
        <taxon>Eukaryota</taxon>
        <taxon>Fungi</taxon>
        <taxon>Dikarya</taxon>
        <taxon>Ascomycota</taxon>
        <taxon>Saccharomycotina</taxon>
        <taxon>Saccharomycetes</taxon>
        <taxon>Saccharomycetales</taxon>
        <taxon>Saccharomycetaceae</taxon>
        <taxon>Zygosaccharomyces</taxon>
    </lineage>
</organism>
<dbReference type="Pfam" id="PF00882">
    <property type="entry name" value="Zn_dep_PLPC"/>
    <property type="match status" value="1"/>
</dbReference>
<dbReference type="AlphaFoldDB" id="A0A4C2E0P8"/>
<dbReference type="Proteomes" id="UP000301737">
    <property type="component" value="Unassembled WGS sequence"/>
</dbReference>
<dbReference type="EMBL" id="BIMX01000002">
    <property type="protein sequence ID" value="GCE97481.1"/>
    <property type="molecule type" value="Genomic_DNA"/>
</dbReference>
<accession>A0A4C2E0P8</accession>
<evidence type="ECO:0000313" key="4">
    <source>
        <dbReference type="Proteomes" id="UP000301737"/>
    </source>
</evidence>
<feature type="chain" id="PRO_5020433314" description="Phospholipase C/D domain-containing protein" evidence="1">
    <location>
        <begin position="26"/>
        <end position="739"/>
    </location>
</feature>
<dbReference type="PANTHER" id="PTHR23221:SF7">
    <property type="entry name" value="PHOSPHATIDYLINOSITOL-GLYCAN-SPECIFIC PHOSPHOLIPASE D"/>
    <property type="match status" value="1"/>
</dbReference>
<gene>
    <name evidence="3" type="ORF">ZYGM_002047</name>
</gene>
<dbReference type="SUPFAM" id="SSF69318">
    <property type="entry name" value="Integrin alpha N-terminal domain"/>
    <property type="match status" value="1"/>
</dbReference>
<keyword evidence="4" id="KW-1185">Reference proteome</keyword>
<feature type="signal peptide" evidence="1">
    <location>
        <begin position="1"/>
        <end position="25"/>
    </location>
</feature>
<dbReference type="SMART" id="SM00191">
    <property type="entry name" value="Int_alpha"/>
    <property type="match status" value="1"/>
</dbReference>
<dbReference type="GO" id="GO:0031012">
    <property type="term" value="C:extracellular matrix"/>
    <property type="evidence" value="ECO:0007669"/>
    <property type="project" value="TreeGrafter"/>
</dbReference>
<reference evidence="3 4" key="1">
    <citation type="submission" date="2019-01" db="EMBL/GenBank/DDBJ databases">
        <title>Draft Genome Sequencing of Zygosaccharomyces mellis Ca-7.</title>
        <authorList>
            <person name="Shiwa Y."/>
            <person name="Kanesaki Y."/>
            <person name="Ishige T."/>
            <person name="Mura K."/>
            <person name="Hori T."/>
            <person name="Tamura T."/>
        </authorList>
    </citation>
    <scope>NUCLEOTIDE SEQUENCE [LARGE SCALE GENOMIC DNA]</scope>
    <source>
        <strain evidence="3 4">Ca-7</strain>
    </source>
</reference>
<protein>
    <recommendedName>
        <fullName evidence="2">Phospholipase C/D domain-containing protein</fullName>
    </recommendedName>
</protein>
<proteinExistence type="predicted"/>
<dbReference type="Gene3D" id="2.130.10.130">
    <property type="entry name" value="Integrin alpha, N-terminal"/>
    <property type="match status" value="1"/>
</dbReference>